<evidence type="ECO:0000313" key="3">
    <source>
        <dbReference type="Proteomes" id="UP000318313"/>
    </source>
</evidence>
<keyword evidence="1" id="KW-0812">Transmembrane</keyword>
<keyword evidence="1" id="KW-1133">Transmembrane helix</keyword>
<protein>
    <submittedName>
        <fullName evidence="2">Uncharacterized protein</fullName>
    </submittedName>
</protein>
<keyword evidence="1" id="KW-0472">Membrane</keyword>
<dbReference type="KEGG" id="gfm:Enr17x_30160"/>
<feature type="transmembrane region" description="Helical" evidence="1">
    <location>
        <begin position="123"/>
        <end position="143"/>
    </location>
</feature>
<keyword evidence="3" id="KW-1185">Reference proteome</keyword>
<gene>
    <name evidence="2" type="ORF">Enr17x_30160</name>
</gene>
<dbReference type="AlphaFoldDB" id="A0A518ICY9"/>
<proteinExistence type="predicted"/>
<organism evidence="2 3">
    <name type="scientific">Gimesia fumaroli</name>
    <dbReference type="NCBI Taxonomy" id="2527976"/>
    <lineage>
        <taxon>Bacteria</taxon>
        <taxon>Pseudomonadati</taxon>
        <taxon>Planctomycetota</taxon>
        <taxon>Planctomycetia</taxon>
        <taxon>Planctomycetales</taxon>
        <taxon>Planctomycetaceae</taxon>
        <taxon>Gimesia</taxon>
    </lineage>
</organism>
<dbReference type="Proteomes" id="UP000318313">
    <property type="component" value="Chromosome"/>
</dbReference>
<dbReference type="EMBL" id="CP037452">
    <property type="protein sequence ID" value="QDV50971.1"/>
    <property type="molecule type" value="Genomic_DNA"/>
</dbReference>
<feature type="transmembrane region" description="Helical" evidence="1">
    <location>
        <begin position="71"/>
        <end position="89"/>
    </location>
</feature>
<evidence type="ECO:0000256" key="1">
    <source>
        <dbReference type="SAM" id="Phobius"/>
    </source>
</evidence>
<feature type="transmembrane region" description="Helical" evidence="1">
    <location>
        <begin position="48"/>
        <end position="65"/>
    </location>
</feature>
<feature type="transmembrane region" description="Helical" evidence="1">
    <location>
        <begin position="15"/>
        <end position="36"/>
    </location>
</feature>
<sequence>MGVEKDKPTPKFKSAVFFLLRLITGCTAGYVMGSFISGFFRLQQSHELVMWSAVLAGMVLASLGNVRIPLFWFWFSLVFGLICMIPLCSFDTDAMLSNSRYDFPLVIVYFGGQPLIWKVFFLFLHTTIALTVAGILNTAWPFWKRQIFSR</sequence>
<evidence type="ECO:0000313" key="2">
    <source>
        <dbReference type="EMBL" id="QDV50971.1"/>
    </source>
</evidence>
<accession>A0A518ICY9</accession>
<name>A0A518ICY9_9PLAN</name>
<reference evidence="2 3" key="1">
    <citation type="submission" date="2019-03" db="EMBL/GenBank/DDBJ databases">
        <title>Deep-cultivation of Planctomycetes and their phenomic and genomic characterization uncovers novel biology.</title>
        <authorList>
            <person name="Wiegand S."/>
            <person name="Jogler M."/>
            <person name="Boedeker C."/>
            <person name="Pinto D."/>
            <person name="Vollmers J."/>
            <person name="Rivas-Marin E."/>
            <person name="Kohn T."/>
            <person name="Peeters S.H."/>
            <person name="Heuer A."/>
            <person name="Rast P."/>
            <person name="Oberbeckmann S."/>
            <person name="Bunk B."/>
            <person name="Jeske O."/>
            <person name="Meyerdierks A."/>
            <person name="Storesund J.E."/>
            <person name="Kallscheuer N."/>
            <person name="Luecker S."/>
            <person name="Lage O.M."/>
            <person name="Pohl T."/>
            <person name="Merkel B.J."/>
            <person name="Hornburger P."/>
            <person name="Mueller R.-W."/>
            <person name="Bruemmer F."/>
            <person name="Labrenz M."/>
            <person name="Spormann A.M."/>
            <person name="Op den Camp H."/>
            <person name="Overmann J."/>
            <person name="Amann R."/>
            <person name="Jetten M.S.M."/>
            <person name="Mascher T."/>
            <person name="Medema M.H."/>
            <person name="Devos D.P."/>
            <person name="Kaster A.-K."/>
            <person name="Ovreas L."/>
            <person name="Rohde M."/>
            <person name="Galperin M.Y."/>
            <person name="Jogler C."/>
        </authorList>
    </citation>
    <scope>NUCLEOTIDE SEQUENCE [LARGE SCALE GENOMIC DNA]</scope>
    <source>
        <strain evidence="2 3">Enr17</strain>
    </source>
</reference>
<dbReference type="RefSeq" id="WP_145309854.1">
    <property type="nucleotide sequence ID" value="NZ_CP037452.1"/>
</dbReference>